<reference evidence="2" key="1">
    <citation type="journal article" date="2013" name="Science">
        <title>The Amborella genome and the evolution of flowering plants.</title>
        <authorList>
            <consortium name="Amborella Genome Project"/>
        </authorList>
    </citation>
    <scope>NUCLEOTIDE SEQUENCE [LARGE SCALE GENOMIC DNA]</scope>
</reference>
<accession>W1PD29</accession>
<organism evidence="1 2">
    <name type="scientific">Amborella trichopoda</name>
    <dbReference type="NCBI Taxonomy" id="13333"/>
    <lineage>
        <taxon>Eukaryota</taxon>
        <taxon>Viridiplantae</taxon>
        <taxon>Streptophyta</taxon>
        <taxon>Embryophyta</taxon>
        <taxon>Tracheophyta</taxon>
        <taxon>Spermatophyta</taxon>
        <taxon>Magnoliopsida</taxon>
        <taxon>Amborellales</taxon>
        <taxon>Amborellaceae</taxon>
        <taxon>Amborella</taxon>
    </lineage>
</organism>
<evidence type="ECO:0000313" key="1">
    <source>
        <dbReference type="EMBL" id="ERN07822.1"/>
    </source>
</evidence>
<dbReference type="HOGENOM" id="CLU_1284847_0_0_1"/>
<dbReference type="Proteomes" id="UP000017836">
    <property type="component" value="Unassembled WGS sequence"/>
</dbReference>
<gene>
    <name evidence="1" type="ORF">AMTR_s00012p00178070</name>
</gene>
<dbReference type="Gramene" id="ERN07822">
    <property type="protein sequence ID" value="ERN07822"/>
    <property type="gene ID" value="AMTR_s00012p00178070"/>
</dbReference>
<name>W1PD29_AMBTC</name>
<keyword evidence="2" id="KW-1185">Reference proteome</keyword>
<proteinExistence type="predicted"/>
<protein>
    <submittedName>
        <fullName evidence="1">Uncharacterized protein</fullName>
    </submittedName>
</protein>
<sequence length="215" mass="24585">MSQWATILFESLSLTTRNNSKSMFSQTKWMGSHMTTDPSAHRLKMEVLGWVFPYPISQDSSLLLFRYPAHRERVIFHEQRSAVRSHFEPNMPGSISSAQRPEAKAPFKPNIPGPMSCVHKLTIRSHFEPNLSGPMTLTHSQRSHMRTALKKAQGALNQRVVSKEREAVRLNDTFMEKIWTGFANSEPIMASEEVRHHMGDGLHEICPCKMIRTTK</sequence>
<evidence type="ECO:0000313" key="2">
    <source>
        <dbReference type="Proteomes" id="UP000017836"/>
    </source>
</evidence>
<dbReference type="AlphaFoldDB" id="W1PD29"/>
<dbReference type="EMBL" id="KI393609">
    <property type="protein sequence ID" value="ERN07822.1"/>
    <property type="molecule type" value="Genomic_DNA"/>
</dbReference>